<dbReference type="Proteomes" id="UP000015092">
    <property type="component" value="Segment"/>
</dbReference>
<reference evidence="2 3" key="1">
    <citation type="journal article" date="2014" name="Genome Announc.">
        <title>Genome Sequences of Three Novel Bacillus cereus Bacteriophages.</title>
        <authorList>
            <person name="Grose J.H."/>
            <person name="Jensen J.D."/>
            <person name="Merrill B.D."/>
            <person name="Fisher J.N."/>
            <person name="Burnett S.H."/>
            <person name="Breakwell D.P."/>
        </authorList>
    </citation>
    <scope>NUCLEOTIDE SEQUENCE [LARGE SCALE GENOMIC DNA]</scope>
</reference>
<gene>
    <name evidence="2" type="ORF">JL_150</name>
</gene>
<dbReference type="Gene3D" id="3.40.50.300">
    <property type="entry name" value="P-loop containing nucleotide triphosphate hydrolases"/>
    <property type="match status" value="1"/>
</dbReference>
<keyword evidence="2" id="KW-0067">ATP-binding</keyword>
<dbReference type="KEGG" id="vg:26642268"/>
<sequence length="913" mass="104829">MNAQPEVNIVNPTTKEKIRLVEKEEIQYVTLEVIPSKMTSNAGVRWLITEFATLFTPLNRRINFAGGRLIYTPEMNIWWEVVIHKGQVKFYLVIPDKDHLKDALTRQIRRCWKRSTVREVKDPLPNLHMDNTSVTKMSLQNHPALSLDVENPKYTPLDSILTTTNYLKDEDYAILQLGMRPLGESWNETMVGISEDIKEKNSIPKKKGTMFTSKNVLVGLANVVGLVLEELMNIVGDFLIPGWEMNSEFRDSLKRKAHEGRSKSSLRKKYSEGFKINFNAIAVSDDEDRRRAITRSLTAGFHPLEGDNKIVTKEVEGRDKVKALKNIRDRKMVVKMNGDELCSLELAKIIQVPDQVLQLEHAGELDTVQHRSLSDIPKEIFEDDGKGIPFATYEDTDGETKTVYFAGDNPNLLCMSRVVIGEPGSGKSTFAASFALDALEKGYGSMVVDAADGKLAQRILNLVPPEKRDKVKIIDFLNSENPVGLGWNEIFRGRNTDVIEDLITEEILSYVELVAGTELSMTSRIWVENAVRAVYTTPDATLQDIENMLSNAEYRARIIPHIDDPELRSDWEYFHEKMSKEDRKAIYEQAFRRLAVVMRKKALKSFILQKPKKDEKGEYLVDFRKWMDEGCLVLVKANETLGEENQTALVSFLISKFNLAIISREDIEEEDDRKPCFIVLDEPDHYIKGSERWRSMLTRYRKYRCGLTFMFHGWEQLKKADKELPKMIRKAGPHYVIFQTDRDNLKELESVIQPEFSADQISKGMPKHHAIVKLKMYNKKGEATPPFMVKAINEPEKRYKKYNNNDLYDVNAKLMGRPKQEVLNELFRYKNNAEFSVELVEEEDKKGKTPPKNTSIEIDEDERREQHEDELRTLEKDAGALVTKLLEDGDEEGAEEIMELLEEVLSDDGLEEG</sequence>
<accession>S5MSQ0</accession>
<evidence type="ECO:0000256" key="1">
    <source>
        <dbReference type="SAM" id="MobiDB-lite"/>
    </source>
</evidence>
<organism evidence="2 3">
    <name type="scientific">Bacillus phage JL</name>
    <dbReference type="NCBI Taxonomy" id="1296655"/>
    <lineage>
        <taxon>Viruses</taxon>
        <taxon>Duplodnaviria</taxon>
        <taxon>Heunggongvirae</taxon>
        <taxon>Uroviricota</taxon>
        <taxon>Caudoviricetes</taxon>
        <taxon>Herelleviridae</taxon>
        <taxon>Spounavirinae</taxon>
        <taxon>Siminovitchvirus</taxon>
        <taxon>Siminovitchvirus JL</taxon>
    </lineage>
</organism>
<dbReference type="RefSeq" id="YP_009215926.1">
    <property type="nucleotide sequence ID" value="NC_028982.1"/>
</dbReference>
<evidence type="ECO:0000313" key="3">
    <source>
        <dbReference type="Proteomes" id="UP000015092"/>
    </source>
</evidence>
<keyword evidence="2" id="KW-0547">Nucleotide-binding</keyword>
<keyword evidence="3" id="KW-1185">Reference proteome</keyword>
<dbReference type="EMBL" id="KC595512">
    <property type="protein sequence ID" value="AGR46822.1"/>
    <property type="molecule type" value="Genomic_DNA"/>
</dbReference>
<dbReference type="GO" id="GO:0005524">
    <property type="term" value="F:ATP binding"/>
    <property type="evidence" value="ECO:0007669"/>
    <property type="project" value="UniProtKB-KW"/>
</dbReference>
<dbReference type="GeneID" id="26642268"/>
<dbReference type="SUPFAM" id="SSF52540">
    <property type="entry name" value="P-loop containing nucleoside triphosphate hydrolases"/>
    <property type="match status" value="1"/>
</dbReference>
<name>S5MSQ0_9CAUD</name>
<proteinExistence type="predicted"/>
<dbReference type="PANTHER" id="PTHR30121">
    <property type="entry name" value="UNCHARACTERIZED PROTEIN YJGR-RELATED"/>
    <property type="match status" value="1"/>
</dbReference>
<dbReference type="OrthoDB" id="1773at10239"/>
<feature type="region of interest" description="Disordered" evidence="1">
    <location>
        <begin position="841"/>
        <end position="872"/>
    </location>
</feature>
<evidence type="ECO:0000313" key="2">
    <source>
        <dbReference type="EMBL" id="AGR46822.1"/>
    </source>
</evidence>
<dbReference type="CDD" id="cd01120">
    <property type="entry name" value="RecA-like_superfamily"/>
    <property type="match status" value="1"/>
</dbReference>
<dbReference type="InterPro" id="IPR027417">
    <property type="entry name" value="P-loop_NTPase"/>
</dbReference>
<protein>
    <submittedName>
        <fullName evidence="2">Lipid A export ATP-binding/permease protein Msb</fullName>
    </submittedName>
</protein>
<feature type="compositionally biased region" description="Basic and acidic residues" evidence="1">
    <location>
        <begin position="861"/>
        <end position="872"/>
    </location>
</feature>
<dbReference type="PANTHER" id="PTHR30121:SF6">
    <property type="entry name" value="SLR6007 PROTEIN"/>
    <property type="match status" value="1"/>
</dbReference>
<dbReference type="InterPro" id="IPR051162">
    <property type="entry name" value="T4SS_component"/>
</dbReference>